<dbReference type="EMBL" id="BMJC01000007">
    <property type="protein sequence ID" value="GGB24068.1"/>
    <property type="molecule type" value="Genomic_DNA"/>
</dbReference>
<gene>
    <name evidence="1" type="ORF">GCM10011511_54970</name>
</gene>
<dbReference type="AlphaFoldDB" id="A0A8J2XX64"/>
<keyword evidence="2" id="KW-1185">Reference proteome</keyword>
<reference evidence="1" key="2">
    <citation type="submission" date="2020-09" db="EMBL/GenBank/DDBJ databases">
        <authorList>
            <person name="Sun Q."/>
            <person name="Zhou Y."/>
        </authorList>
    </citation>
    <scope>NUCLEOTIDE SEQUENCE</scope>
    <source>
        <strain evidence="1">CGMCC 1.15448</strain>
    </source>
</reference>
<dbReference type="Proteomes" id="UP000607559">
    <property type="component" value="Unassembled WGS sequence"/>
</dbReference>
<sequence length="127" mass="14679">MAQFTKSTTDAGFQLMTENADAFRKVLGDRPYTVALMNSIYKGEIEPCVNTQGHPDWSAIADKVKPYGTPGNEILLRTETVYYLNNQDWNNYVPKTKEYIQFDGANRREIERRRFEENIREHASPAN</sequence>
<name>A0A8J2XX64_9BACT</name>
<evidence type="ECO:0000313" key="1">
    <source>
        <dbReference type="EMBL" id="GGB24068.1"/>
    </source>
</evidence>
<proteinExistence type="predicted"/>
<reference evidence="1" key="1">
    <citation type="journal article" date="2014" name="Int. J. Syst. Evol. Microbiol.">
        <title>Complete genome sequence of Corynebacterium casei LMG S-19264T (=DSM 44701T), isolated from a smear-ripened cheese.</title>
        <authorList>
            <consortium name="US DOE Joint Genome Institute (JGI-PGF)"/>
            <person name="Walter F."/>
            <person name="Albersmeier A."/>
            <person name="Kalinowski J."/>
            <person name="Ruckert C."/>
        </authorList>
    </citation>
    <scope>NUCLEOTIDE SEQUENCE</scope>
    <source>
        <strain evidence="1">CGMCC 1.15448</strain>
    </source>
</reference>
<evidence type="ECO:0000313" key="2">
    <source>
        <dbReference type="Proteomes" id="UP000607559"/>
    </source>
</evidence>
<comment type="caution">
    <text evidence="1">The sequence shown here is derived from an EMBL/GenBank/DDBJ whole genome shotgun (WGS) entry which is preliminary data.</text>
</comment>
<protein>
    <submittedName>
        <fullName evidence="1">Uncharacterized protein</fullName>
    </submittedName>
</protein>
<dbReference type="RefSeq" id="WP_188937859.1">
    <property type="nucleotide sequence ID" value="NZ_BMJC01000007.1"/>
</dbReference>
<accession>A0A8J2XX64</accession>
<organism evidence="1 2">
    <name type="scientific">Puia dinghuensis</name>
    <dbReference type="NCBI Taxonomy" id="1792502"/>
    <lineage>
        <taxon>Bacteria</taxon>
        <taxon>Pseudomonadati</taxon>
        <taxon>Bacteroidota</taxon>
        <taxon>Chitinophagia</taxon>
        <taxon>Chitinophagales</taxon>
        <taxon>Chitinophagaceae</taxon>
        <taxon>Puia</taxon>
    </lineage>
</organism>